<dbReference type="EMBL" id="CP042467">
    <property type="protein sequence ID" value="QED27854.1"/>
    <property type="molecule type" value="Genomic_DNA"/>
</dbReference>
<organism evidence="6 7">
    <name type="scientific">Microvenator marinus</name>
    <dbReference type="NCBI Taxonomy" id="2600177"/>
    <lineage>
        <taxon>Bacteria</taxon>
        <taxon>Deltaproteobacteria</taxon>
        <taxon>Bradymonadales</taxon>
        <taxon>Microvenatoraceae</taxon>
        <taxon>Microvenator</taxon>
    </lineage>
</organism>
<feature type="region of interest" description="Disordered" evidence="3">
    <location>
        <begin position="24"/>
        <end position="75"/>
    </location>
</feature>
<dbReference type="OrthoDB" id="5477731at2"/>
<accession>A0A5B8XQQ8</accession>
<sequence>MNTKIFLALLLGAFAFTGCGEDGATGPAGPEGPAGEQGPAGGEGPAGDQGPAGPAGPQGPQGPAGADGSDGAAGSDAACAGVERIEITGVTGIEERNFIGAPVPFTIEVEAGGTALTEGVDFEFITLDGEEPAATGAFNEFEFSGDAEFTADFIVVATDGCTTDIFDFSANLVEFEARVAVVHILPNTGTVKVAPTGTVDALPDFDSIEFEDVTDLEVVNSPTLDVDILLEDDTFVQTLNLVLDYQKSYVVIAHDNAGATFTVVEIDQADTTDLTTRLYAFHGANGVGAVDIYDNTADPAVALFTGLAAGTVSAPIEVQSSNSIPFGIDTNADQVDDFVGTLSTTFLSNGWTTIIAPYFDDDANLKLIMAEFSPAGVGFDNAQTLSVPPPPRQTPNVTVAGVATGTTTITHTNTDPVEVEFAVAACASVEQVELTVDIVHSWRSDMIITLISPLGTEYVLWNRVGGSSIDEIIGEFSDYSTEALFSTSGDLLNTFGSEDGTGTWTVTIEDLGTGDDGTFNTAELNLVCN</sequence>
<dbReference type="Pfam" id="PF01391">
    <property type="entry name" value="Collagen"/>
    <property type="match status" value="1"/>
</dbReference>
<dbReference type="GO" id="GO:0004252">
    <property type="term" value="F:serine-type endopeptidase activity"/>
    <property type="evidence" value="ECO:0007669"/>
    <property type="project" value="InterPro"/>
</dbReference>
<feature type="chain" id="PRO_5022887509" description="P/Homo B domain-containing protein" evidence="4">
    <location>
        <begin position="21"/>
        <end position="529"/>
    </location>
</feature>
<feature type="signal peptide" evidence="4">
    <location>
        <begin position="1"/>
        <end position="20"/>
    </location>
</feature>
<evidence type="ECO:0000313" key="6">
    <source>
        <dbReference type="EMBL" id="QED27854.1"/>
    </source>
</evidence>
<dbReference type="PROSITE" id="PS51257">
    <property type="entry name" value="PROKAR_LIPOPROTEIN"/>
    <property type="match status" value="1"/>
</dbReference>
<keyword evidence="1" id="KW-0645">Protease</keyword>
<evidence type="ECO:0000256" key="4">
    <source>
        <dbReference type="SAM" id="SignalP"/>
    </source>
</evidence>
<keyword evidence="2" id="KW-0378">Hydrolase</keyword>
<dbReference type="Pfam" id="PF01483">
    <property type="entry name" value="P_proprotein"/>
    <property type="match status" value="1"/>
</dbReference>
<dbReference type="InterPro" id="IPR002884">
    <property type="entry name" value="P_dom"/>
</dbReference>
<dbReference type="PROSITE" id="PS51829">
    <property type="entry name" value="P_HOMO_B"/>
    <property type="match status" value="1"/>
</dbReference>
<dbReference type="Gene3D" id="2.60.120.260">
    <property type="entry name" value="Galactose-binding domain-like"/>
    <property type="match status" value="1"/>
</dbReference>
<feature type="compositionally biased region" description="Low complexity" evidence="3">
    <location>
        <begin position="24"/>
        <end position="37"/>
    </location>
</feature>
<reference evidence="6 7" key="1">
    <citation type="submission" date="2019-08" db="EMBL/GenBank/DDBJ databases">
        <authorList>
            <person name="Liang Q."/>
        </authorList>
    </citation>
    <scope>NUCLEOTIDE SEQUENCE [LARGE SCALE GENOMIC DNA]</scope>
    <source>
        <strain evidence="6 7">V1718</strain>
    </source>
</reference>
<dbReference type="Proteomes" id="UP000321595">
    <property type="component" value="Chromosome"/>
</dbReference>
<feature type="domain" description="P/Homo B" evidence="5">
    <location>
        <begin position="387"/>
        <end position="529"/>
    </location>
</feature>
<dbReference type="SUPFAM" id="SSF49785">
    <property type="entry name" value="Galactose-binding domain-like"/>
    <property type="match status" value="1"/>
</dbReference>
<protein>
    <recommendedName>
        <fullName evidence="5">P/Homo B domain-containing protein</fullName>
    </recommendedName>
</protein>
<feature type="compositionally biased region" description="Low complexity" evidence="3">
    <location>
        <begin position="61"/>
        <end position="75"/>
    </location>
</feature>
<evidence type="ECO:0000259" key="5">
    <source>
        <dbReference type="PROSITE" id="PS51829"/>
    </source>
</evidence>
<keyword evidence="7" id="KW-1185">Reference proteome</keyword>
<dbReference type="InterPro" id="IPR008979">
    <property type="entry name" value="Galactose-bd-like_sf"/>
</dbReference>
<keyword evidence="4" id="KW-0732">Signal</keyword>
<dbReference type="AlphaFoldDB" id="A0A5B8XQQ8"/>
<dbReference type="GO" id="GO:0006508">
    <property type="term" value="P:proteolysis"/>
    <property type="evidence" value="ECO:0007669"/>
    <property type="project" value="UniProtKB-KW"/>
</dbReference>
<proteinExistence type="predicted"/>
<dbReference type="RefSeq" id="WP_146959759.1">
    <property type="nucleotide sequence ID" value="NZ_CP042467.1"/>
</dbReference>
<evidence type="ECO:0000256" key="3">
    <source>
        <dbReference type="SAM" id="MobiDB-lite"/>
    </source>
</evidence>
<evidence type="ECO:0000256" key="2">
    <source>
        <dbReference type="ARBA" id="ARBA00022801"/>
    </source>
</evidence>
<evidence type="ECO:0000313" key="7">
    <source>
        <dbReference type="Proteomes" id="UP000321595"/>
    </source>
</evidence>
<feature type="compositionally biased region" description="Gly residues" evidence="3">
    <location>
        <begin position="38"/>
        <end position="47"/>
    </location>
</feature>
<dbReference type="KEGG" id="bbae:FRD01_11530"/>
<dbReference type="InterPro" id="IPR008160">
    <property type="entry name" value="Collagen"/>
</dbReference>
<evidence type="ECO:0000256" key="1">
    <source>
        <dbReference type="ARBA" id="ARBA00022670"/>
    </source>
</evidence>
<gene>
    <name evidence="6" type="ORF">FRD01_11530</name>
</gene>
<name>A0A5B8XQQ8_9DELT</name>